<proteinExistence type="predicted"/>
<keyword evidence="4" id="KW-1185">Reference proteome</keyword>
<accession>A0A916DWP1</accession>
<dbReference type="NCBIfam" id="TIGR04183">
    <property type="entry name" value="Por_Secre_tail"/>
    <property type="match status" value="1"/>
</dbReference>
<reference evidence="3" key="1">
    <citation type="submission" date="2022-09" db="EMBL/GenBank/DDBJ databases">
        <title>Aureispira anguillicida sp. nov., isolated from Leptocephalus of Japanese eel Anguilla japonica.</title>
        <authorList>
            <person name="Yuasa K."/>
            <person name="Mekata T."/>
            <person name="Ikunari K."/>
        </authorList>
    </citation>
    <scope>NUCLEOTIDE SEQUENCE</scope>
    <source>
        <strain evidence="3">EL160426</strain>
    </source>
</reference>
<feature type="chain" id="PRO_5036859683" evidence="1">
    <location>
        <begin position="23"/>
        <end position="1607"/>
    </location>
</feature>
<gene>
    <name evidence="3" type="ORF">AsAng_0056870</name>
</gene>
<dbReference type="Pfam" id="PF18962">
    <property type="entry name" value="Por_Secre_tail"/>
    <property type="match status" value="1"/>
</dbReference>
<evidence type="ECO:0000313" key="4">
    <source>
        <dbReference type="Proteomes" id="UP001060919"/>
    </source>
</evidence>
<evidence type="ECO:0000259" key="2">
    <source>
        <dbReference type="Pfam" id="PF18962"/>
    </source>
</evidence>
<dbReference type="KEGG" id="aup:AsAng_0056870"/>
<name>A0A916DWP1_9BACT</name>
<feature type="domain" description="Secretion system C-terminal sorting" evidence="2">
    <location>
        <begin position="1525"/>
        <end position="1599"/>
    </location>
</feature>
<dbReference type="RefSeq" id="WP_264790107.1">
    <property type="nucleotide sequence ID" value="NZ_AP026867.1"/>
</dbReference>
<evidence type="ECO:0000256" key="1">
    <source>
        <dbReference type="SAM" id="SignalP"/>
    </source>
</evidence>
<evidence type="ECO:0000313" key="3">
    <source>
        <dbReference type="EMBL" id="BDS14905.1"/>
    </source>
</evidence>
<dbReference type="EMBL" id="AP026867">
    <property type="protein sequence ID" value="BDS14905.1"/>
    <property type="molecule type" value="Genomic_DNA"/>
</dbReference>
<protein>
    <submittedName>
        <fullName evidence="3">T9SS type A sorting domain-containing protein</fullName>
    </submittedName>
</protein>
<dbReference type="InterPro" id="IPR026444">
    <property type="entry name" value="Secre_tail"/>
</dbReference>
<feature type="signal peptide" evidence="1">
    <location>
        <begin position="1"/>
        <end position="22"/>
    </location>
</feature>
<dbReference type="Proteomes" id="UP001060919">
    <property type="component" value="Chromosome"/>
</dbReference>
<sequence length="1607" mass="178842">MIRSFTLVVLLTSILGGFTAQATDYYWKGGTGDYNDPAMWWLYSYNSGTTAIQAPVSTDNVYFSAAAFTTSGAVITINTNANCRDMVWDDAISTTNQPTIVGATAVNLDIYGSIVLATNMIWNHWGPLHFRATEGLAFIDTKKHEQGTQIYFEGADSTEFRLMSEFIMADRSLSVYSGIQLNRGYLNANGYNMTINSINLGRTSNVPDSSLGINLKNTTVTLYRGWWVGSSSAKFHTFDLDSSHIHCIKGGTYWALLLGNNFQYDTISTYYSRFRSTSPKIKHLYSYDYIQFYSSAQPQIDNWHIGGTSPLVEFFYGNNWITVEHVFMPNECDKYVPIQKVANPSGTQKLIKKSINATLNLDKAILQGIDCDTSNNRTYTITNGVDAGGNSLNWQFITSGGREMYFRATTDSLWSNPNNWEIWDGSTFLPNTSSCLPTPIDQVYFDSLSFSNGDSTVLIDSVAYCHDMYWDDQVKNNASLYLRADLKTFGSLRLSSNMRSIGTSSLSNHLWYFYGKDPDTIVTNGTAILATMHIASHSYYQLADDLTSYFLQGNAYSRVHAENIEIRASIMALDSGYYHNVYAWLNSFSGGTNMDYQGTTTYEFDPKNGISQNYFYGWSGYYYGNYRMPNVILNKHYKATGNGPRTITIEGDWRMKEGAEIYNEDIFVTGTMALYSGDIHVVAGHSYSFTGNCKLIASDTLHAIGDCVNTINWASVNPLHVNFGYANIDYNFIRGFNNVGSLITANHSIDGGANTNVDFPTGIGTTFYWRASATNATDFVGHWNDPRHWTTNPSDLVGMNACLPTIADTVVFDSLSLSVVSNGCSIADISYCNTLISRANIVLDGNKNLYIANSLILEDSLTNWTHSGQVFFTGDSPSSIIDTRGVYLNWSAAFIDNAAGVWNITSSFHSRGSLIHANGDLITNGHPLTIGGYHHYAGHFDFQNSYIFIPNTSVPSTVGYYWVSWRQLGGTTSATGSTILTKGVQFHSGNRAYHHVIMGDVLCNTCNYILYNTGTFQRLDILGNGRFLADNTIDTLVLHGGNFYYVHANTVQTLSAPYGQIEVADVGPGQFINIESNSAGQKGYFHKEYGKAFCVDWIKVRDNEATKGSSPPPAWAADHAMLQFETGENSDNIGGTAIGIWNFEMPPILTVTTSHDPIVDLCTGDTTIYVPISMTGTYPYSIIYSWTDAWGGTGLDTIVVVDNDSNVLTPFVYHLELHPMTTTTYQLDIAALRCGGRNFGAPISTLTAQLPVDDLVEVNSTGSCVLTNNSVWAHFVDDARHRPMLSILDKTTTTDQTPLGLVNVETNFDSSVQYWNGQPYLPRHWKISPTTNGSGKVRLYFTQADLNLLQTATVDQNIDPATELILYKFNDTITVGSATTVPFIVIPLVGIAADPFTNTSAIFAIEFEVNSFSGFMLQPTSLAFLPLTLLNFEAIKSVDESVQLTWKVADAKEALFYQLERSTDGIDFEYLATIDATAANYYAYKDREPYTGISYYRLKLFDKDQKETLSPIRSVRINNKYGLDIFPNPILHHRELKIRVVNPNLKEVKIELYNNLGQLIWTNEYDLQPKAKNILEVKLPNLSEGGYILKVLDKHQNLLKSQWLIQH</sequence>
<organism evidence="3 4">
    <name type="scientific">Aureispira anguillae</name>
    <dbReference type="NCBI Taxonomy" id="2864201"/>
    <lineage>
        <taxon>Bacteria</taxon>
        <taxon>Pseudomonadati</taxon>
        <taxon>Bacteroidota</taxon>
        <taxon>Saprospiria</taxon>
        <taxon>Saprospirales</taxon>
        <taxon>Saprospiraceae</taxon>
        <taxon>Aureispira</taxon>
    </lineage>
</organism>
<keyword evidence="1" id="KW-0732">Signal</keyword>